<dbReference type="PROSITE" id="PS51375">
    <property type="entry name" value="PPR"/>
    <property type="match status" value="1"/>
</dbReference>
<dbReference type="GO" id="GO:0000160">
    <property type="term" value="P:phosphorelay signal transduction system"/>
    <property type="evidence" value="ECO:0007669"/>
    <property type="project" value="InterPro"/>
</dbReference>
<keyword evidence="2" id="KW-0812">Transmembrane</keyword>
<dbReference type="CDD" id="cd00156">
    <property type="entry name" value="REC"/>
    <property type="match status" value="1"/>
</dbReference>
<evidence type="ECO:0000313" key="4">
    <source>
        <dbReference type="EMBL" id="MBO0614261.1"/>
    </source>
</evidence>
<dbReference type="PROSITE" id="PS50110">
    <property type="entry name" value="RESPONSE_REGULATORY"/>
    <property type="match status" value="1"/>
</dbReference>
<evidence type="ECO:0000259" key="3">
    <source>
        <dbReference type="PROSITE" id="PS50110"/>
    </source>
</evidence>
<keyword evidence="2" id="KW-1133">Transmembrane helix</keyword>
<dbReference type="InterPro" id="IPR001789">
    <property type="entry name" value="Sig_transdc_resp-reg_receiver"/>
</dbReference>
<feature type="modified residue" description="4-aspartylphosphate" evidence="1">
    <location>
        <position position="169"/>
    </location>
</feature>
<evidence type="ECO:0000256" key="1">
    <source>
        <dbReference type="PROSITE-ProRule" id="PRU00169"/>
    </source>
</evidence>
<keyword evidence="2" id="KW-0472">Membrane</keyword>
<dbReference type="Proteomes" id="UP000664466">
    <property type="component" value="Unassembled WGS sequence"/>
</dbReference>
<organism evidence="5">
    <name type="scientific">Thiothrix fructosivorans</name>
    <dbReference type="NCBI Taxonomy" id="111770"/>
    <lineage>
        <taxon>Bacteria</taxon>
        <taxon>Pseudomonadati</taxon>
        <taxon>Pseudomonadota</taxon>
        <taxon>Gammaproteobacteria</taxon>
        <taxon>Thiotrichales</taxon>
        <taxon>Thiotrichaceae</taxon>
        <taxon>Thiothrix</taxon>
    </lineage>
</organism>
<gene>
    <name evidence="5" type="ORF">J1836_010650</name>
    <name evidence="4" type="ORF">J1836_15270</name>
</gene>
<reference evidence="5" key="2">
    <citation type="submission" date="2021-04" db="EMBL/GenBank/DDBJ databases">
        <title>Complete Genome and methylome analysis of Thiothrix fructosivorans ATCC 49748.</title>
        <authorList>
            <person name="Fomenkov A."/>
            <person name="Sun L."/>
            <person name="Vincze T."/>
            <person name="Grabovich M.Y."/>
            <person name="Roberts R.J."/>
        </authorList>
    </citation>
    <scope>NUCLEOTIDE SEQUENCE</scope>
    <source>
        <strain evidence="5">ATCC 49748</strain>
    </source>
</reference>
<keyword evidence="1" id="KW-0597">Phosphoprotein</keyword>
<dbReference type="InterPro" id="IPR002885">
    <property type="entry name" value="PPR_rpt"/>
</dbReference>
<dbReference type="Gene3D" id="3.40.50.2300">
    <property type="match status" value="1"/>
</dbReference>
<accession>A0A8B0SD42</accession>
<feature type="domain" description="Response regulatory" evidence="3">
    <location>
        <begin position="120"/>
        <end position="233"/>
    </location>
</feature>
<proteinExistence type="predicted"/>
<dbReference type="RefSeq" id="WP_207252004.1">
    <property type="nucleotide sequence ID" value="NZ_JAFMPM010000008.1"/>
</dbReference>
<protein>
    <submittedName>
        <fullName evidence="5">Response regulator</fullName>
    </submittedName>
</protein>
<name>A0A8B0SD42_9GAMM</name>
<dbReference type="EMBL" id="JAFMPM010000008">
    <property type="protein sequence ID" value="MBO0614261.1"/>
    <property type="molecule type" value="Genomic_DNA"/>
</dbReference>
<feature type="transmembrane region" description="Helical" evidence="2">
    <location>
        <begin position="7"/>
        <end position="26"/>
    </location>
</feature>
<evidence type="ECO:0000313" key="5">
    <source>
        <dbReference type="EMBL" id="QTX09111.1"/>
    </source>
</evidence>
<keyword evidence="6" id="KW-1185">Reference proteome</keyword>
<sequence length="233" mass="25181">MYYLNKLRLAISGIMLIFAVVHTVWPDLAIDAITLALLGIAVTPWLAPLFKTIELPGGVKIEFQDTEKVAEATAALAAASTARFDGAVTPEIQAREATSAAGTVMKAVTATNLQQASQSVLLWVDDKPSNNVLERRALEALGITFVLATSTQEALEKLKNSTFGAVISDMGREGDVDAGYTLLDSMRQRGINTSYIIYAASRSPEHVVEARKHGALGYTNRPDELFQLVMQTL</sequence>
<reference evidence="4 6" key="1">
    <citation type="submission" date="2021-03" db="EMBL/GenBank/DDBJ databases">
        <title>Draft genome and methylome analysis of Thiotrix fructosivoruns ATCC 49748.</title>
        <authorList>
            <person name="Fomenkov A."/>
            <person name="Grabovich M.Y."/>
            <person name="Roberts R.J."/>
        </authorList>
    </citation>
    <scope>NUCLEOTIDE SEQUENCE [LARGE SCALE GENOMIC DNA]</scope>
    <source>
        <strain evidence="4 6">ATCC 49748</strain>
    </source>
</reference>
<dbReference type="EMBL" id="CP072748">
    <property type="protein sequence ID" value="QTX09111.1"/>
    <property type="molecule type" value="Genomic_DNA"/>
</dbReference>
<dbReference type="AlphaFoldDB" id="A0A8B0SD42"/>
<dbReference type="SUPFAM" id="SSF52172">
    <property type="entry name" value="CheY-like"/>
    <property type="match status" value="1"/>
</dbReference>
<dbReference type="Pfam" id="PF00072">
    <property type="entry name" value="Response_reg"/>
    <property type="match status" value="1"/>
</dbReference>
<dbReference type="InterPro" id="IPR011006">
    <property type="entry name" value="CheY-like_superfamily"/>
</dbReference>
<evidence type="ECO:0000256" key="2">
    <source>
        <dbReference type="SAM" id="Phobius"/>
    </source>
</evidence>
<evidence type="ECO:0000313" key="6">
    <source>
        <dbReference type="Proteomes" id="UP000664466"/>
    </source>
</evidence>
<feature type="transmembrane region" description="Helical" evidence="2">
    <location>
        <begin position="32"/>
        <end position="50"/>
    </location>
</feature>